<feature type="domain" description="Tf2-1-like SH3-like" evidence="1">
    <location>
        <begin position="388"/>
        <end position="415"/>
    </location>
</feature>
<proteinExistence type="predicted"/>
<comment type="caution">
    <text evidence="2">The sequence shown here is derived from an EMBL/GenBank/DDBJ whole genome shotgun (WGS) entry which is preliminary data.</text>
</comment>
<dbReference type="InterPro" id="IPR056924">
    <property type="entry name" value="SH3_Tf2-1"/>
</dbReference>
<evidence type="ECO:0000313" key="2">
    <source>
        <dbReference type="EMBL" id="GEU68662.1"/>
    </source>
</evidence>
<name>A0A6L2M7R1_TANCI</name>
<dbReference type="EMBL" id="BKCJ010005792">
    <property type="protein sequence ID" value="GEU68662.1"/>
    <property type="molecule type" value="Genomic_DNA"/>
</dbReference>
<dbReference type="InterPro" id="IPR043502">
    <property type="entry name" value="DNA/RNA_pol_sf"/>
</dbReference>
<organism evidence="2">
    <name type="scientific">Tanacetum cinerariifolium</name>
    <name type="common">Dalmatian daisy</name>
    <name type="synonym">Chrysanthemum cinerariifolium</name>
    <dbReference type="NCBI Taxonomy" id="118510"/>
    <lineage>
        <taxon>Eukaryota</taxon>
        <taxon>Viridiplantae</taxon>
        <taxon>Streptophyta</taxon>
        <taxon>Embryophyta</taxon>
        <taxon>Tracheophyta</taxon>
        <taxon>Spermatophyta</taxon>
        <taxon>Magnoliopsida</taxon>
        <taxon>eudicotyledons</taxon>
        <taxon>Gunneridae</taxon>
        <taxon>Pentapetalae</taxon>
        <taxon>asterids</taxon>
        <taxon>campanulids</taxon>
        <taxon>Asterales</taxon>
        <taxon>Asteraceae</taxon>
        <taxon>Asteroideae</taxon>
        <taxon>Anthemideae</taxon>
        <taxon>Anthemidinae</taxon>
        <taxon>Tanacetum</taxon>
    </lineage>
</organism>
<dbReference type="PROSITE" id="PS00141">
    <property type="entry name" value="ASP_PROTEASE"/>
    <property type="match status" value="1"/>
</dbReference>
<dbReference type="SUPFAM" id="SSF56672">
    <property type="entry name" value="DNA/RNA polymerases"/>
    <property type="match status" value="1"/>
</dbReference>
<dbReference type="GO" id="GO:0003964">
    <property type="term" value="F:RNA-directed DNA polymerase activity"/>
    <property type="evidence" value="ECO:0007669"/>
    <property type="project" value="UniProtKB-KW"/>
</dbReference>
<dbReference type="SUPFAM" id="SSF50630">
    <property type="entry name" value="Acid proteases"/>
    <property type="match status" value="1"/>
</dbReference>
<gene>
    <name evidence="2" type="ORF">Tci_040640</name>
</gene>
<dbReference type="InterPro" id="IPR001969">
    <property type="entry name" value="Aspartic_peptidase_AS"/>
</dbReference>
<dbReference type="GO" id="GO:0004190">
    <property type="term" value="F:aspartic-type endopeptidase activity"/>
    <property type="evidence" value="ECO:0007669"/>
    <property type="project" value="InterPro"/>
</dbReference>
<dbReference type="PANTHER" id="PTHR15503">
    <property type="entry name" value="LDOC1 RELATED"/>
    <property type="match status" value="1"/>
</dbReference>
<dbReference type="Pfam" id="PF24626">
    <property type="entry name" value="SH3_Tf2-1"/>
    <property type="match status" value="1"/>
</dbReference>
<evidence type="ECO:0000259" key="1">
    <source>
        <dbReference type="Pfam" id="PF24626"/>
    </source>
</evidence>
<sequence length="498" mass="56177">MKEMEREEMEMEEMDMEEMEIVMGTEEEMAITSEDLCLLESRLCHALGRTYEADDRSELVLVCTRMVLTEEDKVKRFVGGLPDNIQGNVIVAGPTKLQDAIRITNNLMDQKLKGYARSTKTKGGWRITRNNEKMGYVGSLPYCNKCKMHHAGPCAVRYGNCKRVDHITSDCKVGNKNGNKTGNQTGGNEATTAYAIGGGGENPDSNVFTGTFLLNNCYASMLFDSGADRSLVSSTFSVLLDVAPSTLDTSYDIEISSFDVIIGMDWLAKYHALIICDEKVIRVPYGDEVLIIRVPDAAPVARAMYQLAPTKMQELSTQLQELSDKGFIRPSSSPWGAPILFVKKKDGSFRMCIDYRKLNKLTTSGQSERTIQTLEDMLHAYVLDFGKGTVAYHLELPEQLSRVHSTFHVSNLKKYLANEPLDIPLDEIQVNDKLHFIKEPVEIMDREVKRLKQSRIPIVKVRWNSRRGPEFTWKREDQIQKKYPHLFTNSAPMAKVAS</sequence>
<dbReference type="Gene3D" id="3.10.10.10">
    <property type="entry name" value="HIV Type 1 Reverse Transcriptase, subunit A, domain 1"/>
    <property type="match status" value="1"/>
</dbReference>
<dbReference type="Pfam" id="PF08284">
    <property type="entry name" value="RVP_2"/>
    <property type="match status" value="2"/>
</dbReference>
<accession>A0A6L2M7R1</accession>
<dbReference type="AlphaFoldDB" id="A0A6L2M7R1"/>
<dbReference type="InterPro" id="IPR032567">
    <property type="entry name" value="RTL1-rel"/>
</dbReference>
<protein>
    <submittedName>
        <fullName evidence="2">Reverse transcriptase domain-containing protein</fullName>
    </submittedName>
</protein>
<keyword evidence="2" id="KW-0808">Transferase</keyword>
<dbReference type="GO" id="GO:0006508">
    <property type="term" value="P:proteolysis"/>
    <property type="evidence" value="ECO:0007669"/>
    <property type="project" value="InterPro"/>
</dbReference>
<reference evidence="2" key="1">
    <citation type="journal article" date="2019" name="Sci. Rep.">
        <title>Draft genome of Tanacetum cinerariifolium, the natural source of mosquito coil.</title>
        <authorList>
            <person name="Yamashiro T."/>
            <person name="Shiraishi A."/>
            <person name="Satake H."/>
            <person name="Nakayama K."/>
        </authorList>
    </citation>
    <scope>NUCLEOTIDE SEQUENCE</scope>
</reference>
<keyword evidence="2" id="KW-0695">RNA-directed DNA polymerase</keyword>
<keyword evidence="2" id="KW-0548">Nucleotidyltransferase</keyword>
<dbReference type="InterPro" id="IPR021109">
    <property type="entry name" value="Peptidase_aspartic_dom_sf"/>
</dbReference>
<dbReference type="PANTHER" id="PTHR15503:SF45">
    <property type="entry name" value="RNA-DIRECTED DNA POLYMERASE HOMOLOG"/>
    <property type="match status" value="1"/>
</dbReference>